<dbReference type="Gene3D" id="3.30.565.10">
    <property type="entry name" value="Histidine kinase-like ATPase, C-terminal domain"/>
    <property type="match status" value="1"/>
</dbReference>
<keyword evidence="12" id="KW-1185">Reference proteome</keyword>
<keyword evidence="6" id="KW-0067">ATP-binding</keyword>
<dbReference type="Pfam" id="PF00512">
    <property type="entry name" value="HisKA"/>
    <property type="match status" value="1"/>
</dbReference>
<evidence type="ECO:0000256" key="2">
    <source>
        <dbReference type="ARBA" id="ARBA00012438"/>
    </source>
</evidence>
<dbReference type="PANTHER" id="PTHR42878:SF7">
    <property type="entry name" value="SENSOR HISTIDINE KINASE GLRK"/>
    <property type="match status" value="1"/>
</dbReference>
<evidence type="ECO:0000256" key="5">
    <source>
        <dbReference type="ARBA" id="ARBA00022777"/>
    </source>
</evidence>
<evidence type="ECO:0000256" key="7">
    <source>
        <dbReference type="ARBA" id="ARBA00023012"/>
    </source>
</evidence>
<dbReference type="InterPro" id="IPR003594">
    <property type="entry name" value="HATPase_dom"/>
</dbReference>
<keyword evidence="8" id="KW-0175">Coiled coil</keyword>
<feature type="transmembrane region" description="Helical" evidence="9">
    <location>
        <begin position="129"/>
        <end position="146"/>
    </location>
</feature>
<keyword evidence="9" id="KW-1133">Transmembrane helix</keyword>
<keyword evidence="7" id="KW-0902">Two-component regulatory system</keyword>
<feature type="domain" description="Histidine kinase" evidence="10">
    <location>
        <begin position="231"/>
        <end position="448"/>
    </location>
</feature>
<evidence type="ECO:0000256" key="4">
    <source>
        <dbReference type="ARBA" id="ARBA00022741"/>
    </source>
</evidence>
<evidence type="ECO:0000259" key="10">
    <source>
        <dbReference type="PROSITE" id="PS50109"/>
    </source>
</evidence>
<evidence type="ECO:0000256" key="6">
    <source>
        <dbReference type="ARBA" id="ARBA00022840"/>
    </source>
</evidence>
<sequence>MFVQISKEEYKKEVLKKAWYQTNNIIWTIIFLYPIFSIVDFIYANDIWLQFFIVRIITVLVIYGLYSLFQGKKYNYRTLLHICFLILSATYAVLCNIVNLQVQTIYFLIYAAILLFFNLQVFWESVNSIIQTLAALLLLAVFYNTLNENTLDLVISNGGQFFFIIAFISCLIPNARYKVIARDVRSQILIEKSNEQLKEQNRDINEKNNIIDRQYEQLRKLDDQKNSFINIAGHDLKNLIGSIVMSNNMLKEEDYRLSSDQKEFANYISESAEKMQYMLNKLMDVKEIESPEMKFNMEIFDINAEVMHVFKGLIETAQMKNIHLVDNILKLPLNVKLDRVFAGQVFQNLLSNAIKFSQTNNNIKVITSLQRQKFVFEIIDEGVAIGQQELDMMFNKLKTLNDASASIESRLGLGLSIAKLMTKELGGELMYRSDDNGNYFRVEFYVIN</sequence>
<comment type="caution">
    <text evidence="11">The sequence shown here is derived from an EMBL/GenBank/DDBJ whole genome shotgun (WGS) entry which is preliminary data.</text>
</comment>
<dbReference type="RefSeq" id="WP_200066896.1">
    <property type="nucleotide sequence ID" value="NZ_JAEHFW010000002.1"/>
</dbReference>
<dbReference type="PROSITE" id="PS50109">
    <property type="entry name" value="HIS_KIN"/>
    <property type="match status" value="1"/>
</dbReference>
<feature type="transmembrane region" description="Helical" evidence="9">
    <location>
        <begin position="78"/>
        <end position="99"/>
    </location>
</feature>
<feature type="transmembrane region" description="Helical" evidence="9">
    <location>
        <begin position="25"/>
        <end position="43"/>
    </location>
</feature>
<dbReference type="InterPro" id="IPR036890">
    <property type="entry name" value="HATPase_C_sf"/>
</dbReference>
<reference evidence="11" key="1">
    <citation type="submission" date="2020-12" db="EMBL/GenBank/DDBJ databases">
        <title>Bacterial novel species Mucilaginibacter sp. SD-g isolated from soil.</title>
        <authorList>
            <person name="Jung H.-Y."/>
        </authorList>
    </citation>
    <scope>NUCLEOTIDE SEQUENCE</scope>
    <source>
        <strain evidence="11">SD-g</strain>
    </source>
</reference>
<keyword evidence="4" id="KW-0547">Nucleotide-binding</keyword>
<feature type="coiled-coil region" evidence="8">
    <location>
        <begin position="190"/>
        <end position="224"/>
    </location>
</feature>
<keyword evidence="9" id="KW-0472">Membrane</keyword>
<feature type="transmembrane region" description="Helical" evidence="9">
    <location>
        <begin position="158"/>
        <end position="177"/>
    </location>
</feature>
<dbReference type="SUPFAM" id="SSF55874">
    <property type="entry name" value="ATPase domain of HSP90 chaperone/DNA topoisomerase II/histidine kinase"/>
    <property type="match status" value="1"/>
</dbReference>
<dbReference type="GO" id="GO:0000155">
    <property type="term" value="F:phosphorelay sensor kinase activity"/>
    <property type="evidence" value="ECO:0007669"/>
    <property type="project" value="InterPro"/>
</dbReference>
<dbReference type="Pfam" id="PF02518">
    <property type="entry name" value="HATPase_c"/>
    <property type="match status" value="1"/>
</dbReference>
<keyword evidence="5 11" id="KW-0418">Kinase</keyword>
<dbReference type="PANTHER" id="PTHR42878">
    <property type="entry name" value="TWO-COMPONENT HISTIDINE KINASE"/>
    <property type="match status" value="1"/>
</dbReference>
<evidence type="ECO:0000313" key="12">
    <source>
        <dbReference type="Proteomes" id="UP000613193"/>
    </source>
</evidence>
<dbReference type="SUPFAM" id="SSF47384">
    <property type="entry name" value="Homodimeric domain of signal transducing histidine kinase"/>
    <property type="match status" value="1"/>
</dbReference>
<protein>
    <recommendedName>
        <fullName evidence="2">histidine kinase</fullName>
        <ecNumber evidence="2">2.7.13.3</ecNumber>
    </recommendedName>
</protein>
<dbReference type="SMART" id="SM00388">
    <property type="entry name" value="HisKA"/>
    <property type="match status" value="1"/>
</dbReference>
<evidence type="ECO:0000313" key="11">
    <source>
        <dbReference type="EMBL" id="MBK0380374.1"/>
    </source>
</evidence>
<dbReference type="EMBL" id="JAEHFW010000002">
    <property type="protein sequence ID" value="MBK0380374.1"/>
    <property type="molecule type" value="Genomic_DNA"/>
</dbReference>
<keyword evidence="3" id="KW-0808">Transferase</keyword>
<accession>A0A934PT68</accession>
<dbReference type="CDD" id="cd00082">
    <property type="entry name" value="HisKA"/>
    <property type="match status" value="1"/>
</dbReference>
<dbReference type="GO" id="GO:0000156">
    <property type="term" value="F:phosphorelay response regulator activity"/>
    <property type="evidence" value="ECO:0007669"/>
    <property type="project" value="TreeGrafter"/>
</dbReference>
<dbReference type="SMART" id="SM00387">
    <property type="entry name" value="HATPase_c"/>
    <property type="match status" value="1"/>
</dbReference>
<evidence type="ECO:0000256" key="8">
    <source>
        <dbReference type="SAM" id="Coils"/>
    </source>
</evidence>
<dbReference type="InterPro" id="IPR050351">
    <property type="entry name" value="BphY/WalK/GraS-like"/>
</dbReference>
<name>A0A934PT68_9SPHI</name>
<dbReference type="InterPro" id="IPR005467">
    <property type="entry name" value="His_kinase_dom"/>
</dbReference>
<feature type="transmembrane region" description="Helical" evidence="9">
    <location>
        <begin position="105"/>
        <end position="122"/>
    </location>
</feature>
<dbReference type="InterPro" id="IPR036097">
    <property type="entry name" value="HisK_dim/P_sf"/>
</dbReference>
<dbReference type="InterPro" id="IPR003661">
    <property type="entry name" value="HisK_dim/P_dom"/>
</dbReference>
<comment type="catalytic activity">
    <reaction evidence="1">
        <text>ATP + protein L-histidine = ADP + protein N-phospho-L-histidine.</text>
        <dbReference type="EC" id="2.7.13.3"/>
    </reaction>
</comment>
<keyword evidence="9" id="KW-0812">Transmembrane</keyword>
<feature type="transmembrane region" description="Helical" evidence="9">
    <location>
        <begin position="49"/>
        <end position="66"/>
    </location>
</feature>
<dbReference type="GO" id="GO:0005524">
    <property type="term" value="F:ATP binding"/>
    <property type="evidence" value="ECO:0007669"/>
    <property type="project" value="UniProtKB-KW"/>
</dbReference>
<gene>
    <name evidence="11" type="ORF">I5M19_13700</name>
</gene>
<evidence type="ECO:0000256" key="1">
    <source>
        <dbReference type="ARBA" id="ARBA00000085"/>
    </source>
</evidence>
<dbReference type="Proteomes" id="UP000613193">
    <property type="component" value="Unassembled WGS sequence"/>
</dbReference>
<dbReference type="EC" id="2.7.13.3" evidence="2"/>
<dbReference type="GO" id="GO:0030295">
    <property type="term" value="F:protein kinase activator activity"/>
    <property type="evidence" value="ECO:0007669"/>
    <property type="project" value="TreeGrafter"/>
</dbReference>
<evidence type="ECO:0000256" key="9">
    <source>
        <dbReference type="SAM" id="Phobius"/>
    </source>
</evidence>
<dbReference type="Gene3D" id="1.10.287.130">
    <property type="match status" value="1"/>
</dbReference>
<organism evidence="11 12">
    <name type="scientific">Mucilaginibacter segetis</name>
    <dbReference type="NCBI Taxonomy" id="2793071"/>
    <lineage>
        <taxon>Bacteria</taxon>
        <taxon>Pseudomonadati</taxon>
        <taxon>Bacteroidota</taxon>
        <taxon>Sphingobacteriia</taxon>
        <taxon>Sphingobacteriales</taxon>
        <taxon>Sphingobacteriaceae</taxon>
        <taxon>Mucilaginibacter</taxon>
    </lineage>
</organism>
<proteinExistence type="predicted"/>
<evidence type="ECO:0000256" key="3">
    <source>
        <dbReference type="ARBA" id="ARBA00022679"/>
    </source>
</evidence>
<dbReference type="AlphaFoldDB" id="A0A934PT68"/>
<dbReference type="GO" id="GO:0007234">
    <property type="term" value="P:osmosensory signaling via phosphorelay pathway"/>
    <property type="evidence" value="ECO:0007669"/>
    <property type="project" value="TreeGrafter"/>
</dbReference>